<name>A0A1B1AY08_9ACTN</name>
<reference evidence="10 12" key="2">
    <citation type="submission" date="2021-03" db="EMBL/GenBank/DDBJ databases">
        <title>Genomic Encyclopedia of Type Strains, Phase IV (KMG-IV): sequencing the most valuable type-strain genomes for metagenomic binning, comparative biology and taxonomic classification.</title>
        <authorList>
            <person name="Goeker M."/>
        </authorList>
    </citation>
    <scope>NUCLEOTIDE SEQUENCE [LARGE SCALE GENOMIC DNA]</scope>
    <source>
        <strain evidence="10 12">DSM 40499</strain>
    </source>
</reference>
<keyword evidence="4 7" id="KW-1133">Transmembrane helix</keyword>
<accession>A0A1B1AY08</accession>
<evidence type="ECO:0000256" key="3">
    <source>
        <dbReference type="ARBA" id="ARBA00022692"/>
    </source>
</evidence>
<dbReference type="KEGG" id="sgs:AVL59_19250"/>
<dbReference type="Proteomes" id="UP000092659">
    <property type="component" value="Chromosome"/>
</dbReference>
<dbReference type="STRING" id="68214.AVL59_19250"/>
<evidence type="ECO:0000256" key="6">
    <source>
        <dbReference type="ARBA" id="ARBA00023136"/>
    </source>
</evidence>
<feature type="transmembrane region" description="Helical" evidence="7">
    <location>
        <begin position="249"/>
        <end position="266"/>
    </location>
</feature>
<evidence type="ECO:0000256" key="5">
    <source>
        <dbReference type="ARBA" id="ARBA00023065"/>
    </source>
</evidence>
<dbReference type="GO" id="GO:0016020">
    <property type="term" value="C:membrane"/>
    <property type="evidence" value="ECO:0007669"/>
    <property type="project" value="UniProtKB-SubCell"/>
</dbReference>
<keyword evidence="12" id="KW-1185">Reference proteome</keyword>
<keyword evidence="2" id="KW-0813">Transport</keyword>
<reference evidence="9 11" key="1">
    <citation type="submission" date="2016-06" db="EMBL/GenBank/DDBJ databases">
        <title>Complete genome sequence of Streptomyces griseochromogenes ATCC 14511, the Blasticidin S producer.</title>
        <authorList>
            <person name="Wu L."/>
        </authorList>
    </citation>
    <scope>NUCLEOTIDE SEQUENCE [LARGE SCALE GENOMIC DNA]</scope>
    <source>
        <strain evidence="9 11">ATCC 14511</strain>
    </source>
</reference>
<feature type="transmembrane region" description="Helical" evidence="7">
    <location>
        <begin position="144"/>
        <end position="166"/>
    </location>
</feature>
<keyword evidence="6 7" id="KW-0472">Membrane</keyword>
<dbReference type="GO" id="GO:1902600">
    <property type="term" value="P:proton transmembrane transport"/>
    <property type="evidence" value="ECO:0007669"/>
    <property type="project" value="InterPro"/>
</dbReference>
<keyword evidence="5" id="KW-0406">Ion transport</keyword>
<evidence type="ECO:0000256" key="7">
    <source>
        <dbReference type="SAM" id="Phobius"/>
    </source>
</evidence>
<evidence type="ECO:0000313" key="9">
    <source>
        <dbReference type="EMBL" id="ANP51459.1"/>
    </source>
</evidence>
<feature type="transmembrane region" description="Helical" evidence="7">
    <location>
        <begin position="80"/>
        <end position="101"/>
    </location>
</feature>
<evidence type="ECO:0000313" key="10">
    <source>
        <dbReference type="EMBL" id="MBP2049783.1"/>
    </source>
</evidence>
<dbReference type="Gene3D" id="1.20.1530.20">
    <property type="match status" value="1"/>
</dbReference>
<evidence type="ECO:0000256" key="4">
    <source>
        <dbReference type="ARBA" id="ARBA00022989"/>
    </source>
</evidence>
<feature type="domain" description="Cation/H+ exchanger transmembrane" evidence="8">
    <location>
        <begin position="26"/>
        <end position="409"/>
    </location>
</feature>
<dbReference type="EMBL" id="CP016279">
    <property type="protein sequence ID" value="ANP51459.1"/>
    <property type="molecule type" value="Genomic_DNA"/>
</dbReference>
<feature type="transmembrane region" description="Helical" evidence="7">
    <location>
        <begin position="108"/>
        <end position="132"/>
    </location>
</feature>
<feature type="transmembrane region" description="Helical" evidence="7">
    <location>
        <begin position="209"/>
        <end position="228"/>
    </location>
</feature>
<protein>
    <submittedName>
        <fullName evidence="10">Kef-type K+ transport system membrane component KefB</fullName>
    </submittedName>
    <submittedName>
        <fullName evidence="9">Sodium:proton exchanger</fullName>
    </submittedName>
</protein>
<feature type="transmembrane region" description="Helical" evidence="7">
    <location>
        <begin position="178"/>
        <end position="203"/>
    </location>
</feature>
<dbReference type="EMBL" id="JAGGLP010000005">
    <property type="protein sequence ID" value="MBP2049783.1"/>
    <property type="molecule type" value="Genomic_DNA"/>
</dbReference>
<sequence length="445" mass="45607">MAPPPPIAAHALLVFLLQVGLLLSAALLLGRLANRLGTPAVVGELCAGVLFGPTVLGHLAPRVSEWLLPRTAPQFHLLDAIGQIGVVLFVGVTGIEVDFGLVRRKGTVALRVGVAGLAIPLAAGVIAGLAAPRSLLAGSMNRDAFALFVGVAMCVSALPVIAKTLSDMNLLHRNIGQLTIAAGVVDDVVGWLLLSIVSAMATAGVRGRTVASSVILLAIAVLVTATVARPLVRAAFARCGRSPENGPTIATAVLVIVLSAAATQAMGFEAAFGAFLGGLLIGSANTADLGRLAPLRAVVVSVFAPLFFATAGLRVDLTVLTRPVPLLTAVAALLIAVAGKFAGAYVGALSSKLTRWEALALAGGMNARGVIQIVVATVGLNVGVLDTTTYTIVILVAITTSLMAPPILRRAMPHILLTEEETERRRTMAAFRGPLPSRDPDSEPA</sequence>
<feature type="transmembrane region" description="Helical" evidence="7">
    <location>
        <begin position="41"/>
        <end position="60"/>
    </location>
</feature>
<dbReference type="InterPro" id="IPR050794">
    <property type="entry name" value="CPA2_transporter"/>
</dbReference>
<keyword evidence="3 7" id="KW-0812">Transmembrane</keyword>
<organism evidence="9 11">
    <name type="scientific">Streptomyces griseochromogenes</name>
    <dbReference type="NCBI Taxonomy" id="68214"/>
    <lineage>
        <taxon>Bacteria</taxon>
        <taxon>Bacillati</taxon>
        <taxon>Actinomycetota</taxon>
        <taxon>Actinomycetes</taxon>
        <taxon>Kitasatosporales</taxon>
        <taxon>Streptomycetaceae</taxon>
        <taxon>Streptomyces</taxon>
    </lineage>
</organism>
<dbReference type="PANTHER" id="PTHR32468">
    <property type="entry name" value="CATION/H + ANTIPORTER"/>
    <property type="match status" value="1"/>
</dbReference>
<gene>
    <name evidence="9" type="ORF">AVL59_19250</name>
    <name evidence="10" type="ORF">J2Z21_002719</name>
</gene>
<feature type="transmembrane region" description="Helical" evidence="7">
    <location>
        <begin position="327"/>
        <end position="346"/>
    </location>
</feature>
<dbReference type="AlphaFoldDB" id="A0A1B1AY08"/>
<dbReference type="PANTHER" id="PTHR32468:SF0">
    <property type="entry name" value="K(+)_H(+) ANTIPORTER 1"/>
    <property type="match status" value="1"/>
</dbReference>
<feature type="transmembrane region" description="Helical" evidence="7">
    <location>
        <begin position="6"/>
        <end position="29"/>
    </location>
</feature>
<feature type="transmembrane region" description="Helical" evidence="7">
    <location>
        <begin position="388"/>
        <end position="408"/>
    </location>
</feature>
<dbReference type="GO" id="GO:0015297">
    <property type="term" value="F:antiporter activity"/>
    <property type="evidence" value="ECO:0007669"/>
    <property type="project" value="InterPro"/>
</dbReference>
<evidence type="ECO:0000256" key="2">
    <source>
        <dbReference type="ARBA" id="ARBA00022448"/>
    </source>
</evidence>
<evidence type="ECO:0000313" key="11">
    <source>
        <dbReference type="Proteomes" id="UP000092659"/>
    </source>
</evidence>
<dbReference type="InterPro" id="IPR038770">
    <property type="entry name" value="Na+/solute_symporter_sf"/>
</dbReference>
<evidence type="ECO:0000259" key="8">
    <source>
        <dbReference type="Pfam" id="PF00999"/>
    </source>
</evidence>
<comment type="subcellular location">
    <subcellularLocation>
        <location evidence="1">Membrane</location>
        <topology evidence="1">Multi-pass membrane protein</topology>
    </subcellularLocation>
</comment>
<evidence type="ECO:0000256" key="1">
    <source>
        <dbReference type="ARBA" id="ARBA00004141"/>
    </source>
</evidence>
<feature type="transmembrane region" description="Helical" evidence="7">
    <location>
        <begin position="297"/>
        <end position="315"/>
    </location>
</feature>
<dbReference type="RefSeq" id="WP_067305924.1">
    <property type="nucleotide sequence ID" value="NZ_CP016279.1"/>
</dbReference>
<dbReference type="Proteomes" id="UP001519309">
    <property type="component" value="Unassembled WGS sequence"/>
</dbReference>
<dbReference type="OrthoDB" id="9793589at2"/>
<dbReference type="Pfam" id="PF00999">
    <property type="entry name" value="Na_H_Exchanger"/>
    <property type="match status" value="1"/>
</dbReference>
<proteinExistence type="predicted"/>
<evidence type="ECO:0000313" key="12">
    <source>
        <dbReference type="Proteomes" id="UP001519309"/>
    </source>
</evidence>
<dbReference type="InterPro" id="IPR006153">
    <property type="entry name" value="Cation/H_exchanger_TM"/>
</dbReference>
<feature type="transmembrane region" description="Helical" evidence="7">
    <location>
        <begin position="358"/>
        <end position="382"/>
    </location>
</feature>